<evidence type="ECO:0000313" key="3">
    <source>
        <dbReference type="EMBL" id="SOC41592.1"/>
    </source>
</evidence>
<dbReference type="InterPro" id="IPR000683">
    <property type="entry name" value="Gfo/Idh/MocA-like_OxRdtase_N"/>
</dbReference>
<dbReference type="EMBL" id="OBQF01000003">
    <property type="protein sequence ID" value="SOC41592.1"/>
    <property type="molecule type" value="Genomic_DNA"/>
</dbReference>
<evidence type="ECO:0000313" key="4">
    <source>
        <dbReference type="Proteomes" id="UP000219412"/>
    </source>
</evidence>
<gene>
    <name evidence="3" type="ORF">SAMN05878391_1330</name>
</gene>
<dbReference type="SUPFAM" id="SSF55347">
    <property type="entry name" value="Glyceraldehyde-3-phosphate dehydrogenase-like, C-terminal domain"/>
    <property type="match status" value="1"/>
</dbReference>
<feature type="domain" description="Gfo/Idh/MocA-like oxidoreductase N-terminal" evidence="1">
    <location>
        <begin position="6"/>
        <end position="127"/>
    </location>
</feature>
<dbReference type="AlphaFoldDB" id="A0A285UIF8"/>
<dbReference type="Pfam" id="PF22685">
    <property type="entry name" value="Gal80p_C-like"/>
    <property type="match status" value="1"/>
</dbReference>
<dbReference type="Gene3D" id="3.40.50.720">
    <property type="entry name" value="NAD(P)-binding Rossmann-like Domain"/>
    <property type="match status" value="1"/>
</dbReference>
<organism evidence="3 4">
    <name type="scientific">Salinicoccus kekensis</name>
    <dbReference type="NCBI Taxonomy" id="714307"/>
    <lineage>
        <taxon>Bacteria</taxon>
        <taxon>Bacillati</taxon>
        <taxon>Bacillota</taxon>
        <taxon>Bacilli</taxon>
        <taxon>Bacillales</taxon>
        <taxon>Staphylococcaceae</taxon>
        <taxon>Salinicoccus</taxon>
    </lineage>
</organism>
<dbReference type="InterPro" id="IPR055080">
    <property type="entry name" value="Gal80p-like_C"/>
</dbReference>
<evidence type="ECO:0000259" key="1">
    <source>
        <dbReference type="Pfam" id="PF01408"/>
    </source>
</evidence>
<accession>A0A285UIF8</accession>
<feature type="domain" description="Gal80p-like C-terminal" evidence="2">
    <location>
        <begin position="135"/>
        <end position="275"/>
    </location>
</feature>
<dbReference type="OrthoDB" id="9815825at2"/>
<name>A0A285UIF8_9STAP</name>
<evidence type="ECO:0000259" key="2">
    <source>
        <dbReference type="Pfam" id="PF22685"/>
    </source>
</evidence>
<dbReference type="RefSeq" id="WP_097040404.1">
    <property type="nucleotide sequence ID" value="NZ_OBQF01000003.1"/>
</dbReference>
<reference evidence="4" key="1">
    <citation type="submission" date="2017-08" db="EMBL/GenBank/DDBJ databases">
        <authorList>
            <person name="Varghese N."/>
            <person name="Submissions S."/>
        </authorList>
    </citation>
    <scope>NUCLEOTIDE SEQUENCE [LARGE SCALE GENOMIC DNA]</scope>
    <source>
        <strain evidence="4">DSM 23173</strain>
    </source>
</reference>
<dbReference type="PANTHER" id="PTHR43708:SF1">
    <property type="entry name" value="GALACTOSE_LACTOSE METABOLISM REGULATORY PROTEIN GAL80"/>
    <property type="match status" value="1"/>
</dbReference>
<keyword evidence="4" id="KW-1185">Reference proteome</keyword>
<dbReference type="InterPro" id="IPR051317">
    <property type="entry name" value="Gfo/Idh/MocA_oxidoreduct"/>
</dbReference>
<dbReference type="SUPFAM" id="SSF51735">
    <property type="entry name" value="NAD(P)-binding Rossmann-fold domains"/>
    <property type="match status" value="1"/>
</dbReference>
<dbReference type="GO" id="GO:0000166">
    <property type="term" value="F:nucleotide binding"/>
    <property type="evidence" value="ECO:0007669"/>
    <property type="project" value="InterPro"/>
</dbReference>
<sequence>MEKKIGVGIVGASPLNPGWAVAAHIPALQALPEHYELKAVSTSRPESAKAAEKEFGVPAYDNNTDLINHPEVDLVVVAIKLPNHYEVVSEAIDAGKMVYCEWPLGKGLEESLELAKQAEEANVRTVIGLQARFNPVFKYLRDLINDGYIGELSGTSMVGSGMAWGDVIDQSNAYILDDDNGVNMLSIAIMHTVDAMMYMLGDIKHVSAETAVRIPETTIQETGETVNKTTPDQVAFFGTLESGAMMSVHYHGGVSRGENLQWTIRGSEGELVLTSNHGQAQMADNLKVYGATGDETELRELKVPEEYFESSSQIPEGHYHNVGRVYLQFAKDLRDGTHLASDFTDAIKNHKLLDAIEKADAAGEKQPVE</sequence>
<dbReference type="Gene3D" id="3.30.360.10">
    <property type="entry name" value="Dihydrodipicolinate Reductase, domain 2"/>
    <property type="match status" value="1"/>
</dbReference>
<dbReference type="InterPro" id="IPR036291">
    <property type="entry name" value="NAD(P)-bd_dom_sf"/>
</dbReference>
<dbReference type="PANTHER" id="PTHR43708">
    <property type="entry name" value="CONSERVED EXPRESSED OXIDOREDUCTASE (EUROFUNG)"/>
    <property type="match status" value="1"/>
</dbReference>
<proteinExistence type="predicted"/>
<dbReference type="Pfam" id="PF01408">
    <property type="entry name" value="GFO_IDH_MocA"/>
    <property type="match status" value="1"/>
</dbReference>
<dbReference type="Proteomes" id="UP000219412">
    <property type="component" value="Unassembled WGS sequence"/>
</dbReference>
<protein>
    <submittedName>
        <fullName evidence="3">Predicted dehydrogenase</fullName>
    </submittedName>
</protein>